<reference evidence="2 3" key="1">
    <citation type="submission" date="2018-12" db="EMBL/GenBank/DDBJ databases">
        <title>Genome Sequence of Candidatus Viridilinea halotolerans isolated from saline sulfide-rich spring.</title>
        <authorList>
            <person name="Grouzdev D.S."/>
            <person name="Burganskaya E.I."/>
            <person name="Krutkina M.S."/>
            <person name="Sukhacheva M.V."/>
            <person name="Gorlenko V.M."/>
        </authorList>
    </citation>
    <scope>NUCLEOTIDE SEQUENCE [LARGE SCALE GENOMIC DNA]</scope>
    <source>
        <strain evidence="2">Chok-6</strain>
    </source>
</reference>
<feature type="transmembrane region" description="Helical" evidence="1">
    <location>
        <begin position="76"/>
        <end position="101"/>
    </location>
</feature>
<evidence type="ECO:0000256" key="1">
    <source>
        <dbReference type="SAM" id="Phobius"/>
    </source>
</evidence>
<name>A0A426TSI1_9CHLR</name>
<keyword evidence="1" id="KW-0812">Transmembrane</keyword>
<dbReference type="AlphaFoldDB" id="A0A426TSI1"/>
<dbReference type="Proteomes" id="UP000280307">
    <property type="component" value="Unassembled WGS sequence"/>
</dbReference>
<sequence>MNAQRIQQWIMEHDDSTLFNVLYIGLALVLSIAFGLFWLVAVVGVHAMLEVFRQYKRGGSWGFAITEMIWELKLDLALILFAFVLAIYLEYIFGLAGLAAGSRVAAQSAGRVTQASNRAIMWQRLIRGFFLSLDDIGLALRAVFARMRGKQPPVPAENAKLAAADATAVASDEPVQSSWRSSYSRGTKATLGFAGCCLALLLVAPPIIGSTYAEVLTVLREELRPLPE</sequence>
<evidence type="ECO:0000313" key="2">
    <source>
        <dbReference type="EMBL" id="RRR67041.1"/>
    </source>
</evidence>
<feature type="transmembrane region" description="Helical" evidence="1">
    <location>
        <begin position="189"/>
        <end position="208"/>
    </location>
</feature>
<evidence type="ECO:0000313" key="3">
    <source>
        <dbReference type="Proteomes" id="UP000280307"/>
    </source>
</evidence>
<proteinExistence type="predicted"/>
<keyword evidence="1" id="KW-1133">Transmembrane helix</keyword>
<organism evidence="2 3">
    <name type="scientific">Candidatus Viridilinea halotolerans</name>
    <dbReference type="NCBI Taxonomy" id="2491704"/>
    <lineage>
        <taxon>Bacteria</taxon>
        <taxon>Bacillati</taxon>
        <taxon>Chloroflexota</taxon>
        <taxon>Chloroflexia</taxon>
        <taxon>Chloroflexales</taxon>
        <taxon>Chloroflexineae</taxon>
        <taxon>Oscillochloridaceae</taxon>
        <taxon>Candidatus Viridilinea</taxon>
    </lineage>
</organism>
<gene>
    <name evidence="2" type="ORF">EI684_19700</name>
</gene>
<keyword evidence="1" id="KW-0472">Membrane</keyword>
<dbReference type="EMBL" id="RSAS01000813">
    <property type="protein sequence ID" value="RRR67041.1"/>
    <property type="molecule type" value="Genomic_DNA"/>
</dbReference>
<feature type="transmembrane region" description="Helical" evidence="1">
    <location>
        <begin position="21"/>
        <end position="49"/>
    </location>
</feature>
<accession>A0A426TSI1</accession>
<comment type="caution">
    <text evidence="2">The sequence shown here is derived from an EMBL/GenBank/DDBJ whole genome shotgun (WGS) entry which is preliminary data.</text>
</comment>
<protein>
    <submittedName>
        <fullName evidence="2">Uncharacterized protein</fullName>
    </submittedName>
</protein>